<accession>A0A9J6A5H4</accession>
<dbReference type="PANTHER" id="PTHR33054:SF13">
    <property type="entry name" value="CCHC-TYPE DOMAIN-CONTAINING PROTEIN"/>
    <property type="match status" value="1"/>
</dbReference>
<gene>
    <name evidence="2" type="ORF">H5410_004765</name>
</gene>
<dbReference type="PANTHER" id="PTHR33054">
    <property type="entry name" value="CCHC-TYPE DOMAIN-CONTAINING PROTEIN"/>
    <property type="match status" value="1"/>
</dbReference>
<protein>
    <recommendedName>
        <fullName evidence="1">DUF7746 domain-containing protein</fullName>
    </recommendedName>
</protein>
<evidence type="ECO:0000259" key="1">
    <source>
        <dbReference type="Pfam" id="PF24925"/>
    </source>
</evidence>
<sequence>MCKHVHNYISVIERDFTLSNGEITKLIVNFNAFSKLFENDTALVTTQHINAMIKQNIYDNIYMSILGEHIVSLHDKVDNLISMMNSKSKGKEKVAHSSIQPPPEIGDFKLKDFSDLEDFLEKKFKGGSLKPIKVDNFSKGENNYKKEFSDDINKISKKYARNYNGKEIFEWNIDGYMDRHIYTTVHRMLMYITICKTNKNSYKTIADMIAAGFTGQLNGWWDNYLEEWGMSPLKEKDYIHPEQKVAVKYNCWDCVDSFHKALLYENPNRKHSWFIKICSNVSY</sequence>
<evidence type="ECO:0000313" key="2">
    <source>
        <dbReference type="EMBL" id="KAG5619547.1"/>
    </source>
</evidence>
<keyword evidence="3" id="KW-1185">Reference proteome</keyword>
<organism evidence="2 3">
    <name type="scientific">Solanum commersonii</name>
    <name type="common">Commerson's wild potato</name>
    <name type="synonym">Commerson's nightshade</name>
    <dbReference type="NCBI Taxonomy" id="4109"/>
    <lineage>
        <taxon>Eukaryota</taxon>
        <taxon>Viridiplantae</taxon>
        <taxon>Streptophyta</taxon>
        <taxon>Embryophyta</taxon>
        <taxon>Tracheophyta</taxon>
        <taxon>Spermatophyta</taxon>
        <taxon>Magnoliopsida</taxon>
        <taxon>eudicotyledons</taxon>
        <taxon>Gunneridae</taxon>
        <taxon>Pentapetalae</taxon>
        <taxon>asterids</taxon>
        <taxon>lamiids</taxon>
        <taxon>Solanales</taxon>
        <taxon>Solanaceae</taxon>
        <taxon>Solanoideae</taxon>
        <taxon>Solaneae</taxon>
        <taxon>Solanum</taxon>
    </lineage>
</organism>
<reference evidence="2 3" key="1">
    <citation type="submission" date="2020-09" db="EMBL/GenBank/DDBJ databases">
        <title>De no assembly of potato wild relative species, Solanum commersonii.</title>
        <authorList>
            <person name="Cho K."/>
        </authorList>
    </citation>
    <scope>NUCLEOTIDE SEQUENCE [LARGE SCALE GENOMIC DNA]</scope>
    <source>
        <strain evidence="2">LZ3.2</strain>
        <tissue evidence="2">Leaf</tissue>
    </source>
</reference>
<proteinExistence type="predicted"/>
<evidence type="ECO:0000313" key="3">
    <source>
        <dbReference type="Proteomes" id="UP000824120"/>
    </source>
</evidence>
<dbReference type="EMBL" id="JACXVP010000002">
    <property type="protein sequence ID" value="KAG5619547.1"/>
    <property type="molecule type" value="Genomic_DNA"/>
</dbReference>
<comment type="caution">
    <text evidence="2">The sequence shown here is derived from an EMBL/GenBank/DDBJ whole genome shotgun (WGS) entry which is preliminary data.</text>
</comment>
<dbReference type="InterPro" id="IPR056648">
    <property type="entry name" value="DUF7746"/>
</dbReference>
<name>A0A9J6A5H4_SOLCO</name>
<dbReference type="AlphaFoldDB" id="A0A9J6A5H4"/>
<dbReference type="Pfam" id="PF24925">
    <property type="entry name" value="DUF7746"/>
    <property type="match status" value="1"/>
</dbReference>
<dbReference type="Proteomes" id="UP000824120">
    <property type="component" value="Chromosome 2"/>
</dbReference>
<feature type="domain" description="DUF7746" evidence="1">
    <location>
        <begin position="163"/>
        <end position="227"/>
    </location>
</feature>